<dbReference type="PROSITE" id="PS00933">
    <property type="entry name" value="FGGY_KINASES_1"/>
    <property type="match status" value="1"/>
</dbReference>
<comment type="catalytic activity">
    <reaction evidence="8 11">
        <text>glycerol + ATP = sn-glycerol 3-phosphate + ADP + H(+)</text>
        <dbReference type="Rhea" id="RHEA:21644"/>
        <dbReference type="ChEBI" id="CHEBI:15378"/>
        <dbReference type="ChEBI" id="CHEBI:17754"/>
        <dbReference type="ChEBI" id="CHEBI:30616"/>
        <dbReference type="ChEBI" id="CHEBI:57597"/>
        <dbReference type="ChEBI" id="CHEBI:456216"/>
        <dbReference type="EC" id="2.7.1.30"/>
    </reaction>
</comment>
<dbReference type="PROSITE" id="PS00445">
    <property type="entry name" value="FGGY_KINASES_2"/>
    <property type="match status" value="1"/>
</dbReference>
<gene>
    <name evidence="11 15" type="primary">glpK</name>
    <name evidence="15" type="ORF">ERS852471_00990</name>
</gene>
<dbReference type="FunFam" id="3.30.420.40:FF:000008">
    <property type="entry name" value="Glycerol kinase"/>
    <property type="match status" value="1"/>
</dbReference>
<evidence type="ECO:0000256" key="10">
    <source>
        <dbReference type="ARBA" id="ARBA00063665"/>
    </source>
</evidence>
<evidence type="ECO:0000256" key="4">
    <source>
        <dbReference type="ARBA" id="ARBA00022741"/>
    </source>
</evidence>
<evidence type="ECO:0000259" key="13">
    <source>
        <dbReference type="Pfam" id="PF00370"/>
    </source>
</evidence>
<evidence type="ECO:0000256" key="11">
    <source>
        <dbReference type="HAMAP-Rule" id="MF_00186"/>
    </source>
</evidence>
<dbReference type="PANTHER" id="PTHR10196">
    <property type="entry name" value="SUGAR KINASE"/>
    <property type="match status" value="1"/>
</dbReference>
<dbReference type="Pfam" id="PF02782">
    <property type="entry name" value="FGGY_C"/>
    <property type="match status" value="1"/>
</dbReference>
<feature type="binding site" evidence="11">
    <location>
        <position position="16"/>
    </location>
    <ligand>
        <name>ADP</name>
        <dbReference type="ChEBI" id="CHEBI:456216"/>
    </ligand>
</feature>
<evidence type="ECO:0000256" key="7">
    <source>
        <dbReference type="ARBA" id="ARBA00022840"/>
    </source>
</evidence>
<dbReference type="PIRSF" id="PIRSF000538">
    <property type="entry name" value="GlpK"/>
    <property type="match status" value="1"/>
</dbReference>
<dbReference type="UniPathway" id="UPA00618">
    <property type="reaction ID" value="UER00672"/>
</dbReference>
<dbReference type="HAMAP" id="MF_00186">
    <property type="entry name" value="Glycerol_kin"/>
    <property type="match status" value="1"/>
</dbReference>
<dbReference type="NCBIfam" id="TIGR01311">
    <property type="entry name" value="glycerol_kin"/>
    <property type="match status" value="1"/>
</dbReference>
<dbReference type="Pfam" id="PF00370">
    <property type="entry name" value="FGGY_N"/>
    <property type="match status" value="1"/>
</dbReference>
<evidence type="ECO:0000256" key="1">
    <source>
        <dbReference type="ARBA" id="ARBA00005190"/>
    </source>
</evidence>
<feature type="binding site" evidence="11">
    <location>
        <position position="267"/>
    </location>
    <ligand>
        <name>ATP</name>
        <dbReference type="ChEBI" id="CHEBI:30616"/>
    </ligand>
</feature>
<feature type="binding site" evidence="11">
    <location>
        <position position="415"/>
    </location>
    <ligand>
        <name>ADP</name>
        <dbReference type="ChEBI" id="CHEBI:456216"/>
    </ligand>
</feature>
<dbReference type="InterPro" id="IPR018485">
    <property type="entry name" value="FGGY_C"/>
</dbReference>
<keyword evidence="6 11" id="KW-0319">Glycerol metabolism</keyword>
<feature type="binding site" evidence="11">
    <location>
        <position position="12"/>
    </location>
    <ligand>
        <name>sn-glycerol 3-phosphate</name>
        <dbReference type="ChEBI" id="CHEBI:57597"/>
    </ligand>
</feature>
<feature type="binding site" evidence="11">
    <location>
        <position position="134"/>
    </location>
    <ligand>
        <name>sn-glycerol 3-phosphate</name>
        <dbReference type="ChEBI" id="CHEBI:57597"/>
    </ligand>
</feature>
<feature type="binding site" evidence="11">
    <location>
        <position position="310"/>
    </location>
    <ligand>
        <name>ADP</name>
        <dbReference type="ChEBI" id="CHEBI:456216"/>
    </ligand>
</feature>
<dbReference type="SUPFAM" id="SSF53067">
    <property type="entry name" value="Actin-like ATPase domain"/>
    <property type="match status" value="2"/>
</dbReference>
<feature type="binding site" evidence="11">
    <location>
        <position position="314"/>
    </location>
    <ligand>
        <name>ATP</name>
        <dbReference type="ChEBI" id="CHEBI:30616"/>
    </ligand>
</feature>
<feature type="binding site" evidence="11">
    <location>
        <position position="12"/>
    </location>
    <ligand>
        <name>ATP</name>
        <dbReference type="ChEBI" id="CHEBI:30616"/>
    </ligand>
</feature>
<evidence type="ECO:0000313" key="16">
    <source>
        <dbReference type="Proteomes" id="UP000095594"/>
    </source>
</evidence>
<reference evidence="15 16" key="1">
    <citation type="submission" date="2015-09" db="EMBL/GenBank/DDBJ databases">
        <authorList>
            <consortium name="Pathogen Informatics"/>
        </authorList>
    </citation>
    <scope>NUCLEOTIDE SEQUENCE [LARGE SCALE GENOMIC DNA]</scope>
    <source>
        <strain evidence="15 16">2789STDY5834856</strain>
    </source>
</reference>
<dbReference type="CDD" id="cd07786">
    <property type="entry name" value="FGGY_EcGK_like"/>
    <property type="match status" value="1"/>
</dbReference>
<accession>A0A174CE45</accession>
<comment type="activity regulation">
    <text evidence="11">Activated by phosphorylation and inhibited by fructose 1,6-bisphosphate (FBP).</text>
</comment>
<feature type="binding site" evidence="11">
    <location>
        <position position="14"/>
    </location>
    <ligand>
        <name>ATP</name>
        <dbReference type="ChEBI" id="CHEBI:30616"/>
    </ligand>
</feature>
<comment type="function">
    <text evidence="9 11">Key enzyme in the regulation of glycerol uptake and metabolism. Catalyzes the phosphorylation of glycerol to yield sn-glycerol 3-phosphate.</text>
</comment>
<dbReference type="Proteomes" id="UP000095594">
    <property type="component" value="Unassembled WGS sequence"/>
</dbReference>
<keyword evidence="4 11" id="KW-0547">Nucleotide-binding</keyword>
<feature type="domain" description="Carbohydrate kinase FGGY N-terminal" evidence="13">
    <location>
        <begin position="4"/>
        <end position="252"/>
    </location>
</feature>
<keyword evidence="5 11" id="KW-0418">Kinase</keyword>
<evidence type="ECO:0000256" key="8">
    <source>
        <dbReference type="ARBA" id="ARBA00052101"/>
    </source>
</evidence>
<feature type="binding site" evidence="11">
    <location>
        <position position="246"/>
    </location>
    <ligand>
        <name>glycerol</name>
        <dbReference type="ChEBI" id="CHEBI:17754"/>
    </ligand>
</feature>
<dbReference type="RefSeq" id="WP_055264525.1">
    <property type="nucleotide sequence ID" value="NZ_CABIXQ010000005.1"/>
</dbReference>
<evidence type="ECO:0000256" key="3">
    <source>
        <dbReference type="ARBA" id="ARBA00022679"/>
    </source>
</evidence>
<dbReference type="AlphaFoldDB" id="A0A174CE45"/>
<dbReference type="InterPro" id="IPR005999">
    <property type="entry name" value="Glycerol_kin"/>
</dbReference>
<comment type="pathway">
    <text evidence="1 11">Polyol metabolism; glycerol degradation via glycerol kinase pathway; sn-glycerol 3-phosphate from glycerol: step 1/1.</text>
</comment>
<feature type="binding site" evidence="11">
    <location>
        <position position="310"/>
    </location>
    <ligand>
        <name>ATP</name>
        <dbReference type="ChEBI" id="CHEBI:30616"/>
    </ligand>
</feature>
<feature type="binding site" evidence="11">
    <location>
        <position position="12"/>
    </location>
    <ligand>
        <name>ADP</name>
        <dbReference type="ChEBI" id="CHEBI:456216"/>
    </ligand>
</feature>
<organism evidence="15 16">
    <name type="scientific">Clostridium disporicum</name>
    <dbReference type="NCBI Taxonomy" id="84024"/>
    <lineage>
        <taxon>Bacteria</taxon>
        <taxon>Bacillati</taxon>
        <taxon>Bacillota</taxon>
        <taxon>Clostridia</taxon>
        <taxon>Eubacteriales</taxon>
        <taxon>Clostridiaceae</taxon>
        <taxon>Clostridium</taxon>
    </lineage>
</organism>
<keyword evidence="3 11" id="KW-0808">Transferase</keyword>
<feature type="binding site" evidence="11">
    <location>
        <position position="245"/>
    </location>
    <ligand>
        <name>sn-glycerol 3-phosphate</name>
        <dbReference type="ChEBI" id="CHEBI:57597"/>
    </ligand>
</feature>
<dbReference type="OrthoDB" id="9805576at2"/>
<dbReference type="GO" id="GO:0005829">
    <property type="term" value="C:cytosol"/>
    <property type="evidence" value="ECO:0007669"/>
    <property type="project" value="TreeGrafter"/>
</dbReference>
<feature type="binding site" evidence="11">
    <location>
        <position position="411"/>
    </location>
    <ligand>
        <name>ATP</name>
        <dbReference type="ChEBI" id="CHEBI:30616"/>
    </ligand>
</feature>
<evidence type="ECO:0000259" key="14">
    <source>
        <dbReference type="Pfam" id="PF02782"/>
    </source>
</evidence>
<comment type="similarity">
    <text evidence="2 11 12">Belongs to the FGGY kinase family.</text>
</comment>
<dbReference type="PANTHER" id="PTHR10196:SF69">
    <property type="entry name" value="GLYCEROL KINASE"/>
    <property type="match status" value="1"/>
</dbReference>
<dbReference type="EC" id="2.7.1.30" evidence="11"/>
<dbReference type="FunFam" id="3.30.420.40:FF:000007">
    <property type="entry name" value="Glycerol kinase"/>
    <property type="match status" value="1"/>
</dbReference>
<dbReference type="InterPro" id="IPR018484">
    <property type="entry name" value="FGGY_N"/>
</dbReference>
<sequence length="499" mass="55963">MKKYIVALDQGTTSSRAIIFDKEQNIYGIAQKEFTQIYPKEGWVEHNPMEIWSSQYGVLQEVMAKTNIKPEQIAAIGITNQRETTIVWDKETGEPIYNAIVWQCRRTAKICEELKSQGLDKYIKENTGLVIDAYFSATKIKWILDNIEGSREKAEAGKLLFGTVDTWLLWKLTNGEVHVTDYTNASRTMLYNIKELKWDEKIAKRLEIPMSMLPEVRNSSEVYGYANLGGSKKDIKVPIAGIAGDQQAALFGQACFNKGDAKNTYGTGCFLLMNTGEEMVESKNGLITTIAIGIDNKIQYALEGSVFMGGAIIQWLRDELCLISESSDSEYFAKKVNDNGGVYVVPAFVGLGAPYWDMYARGAILGLTRGANKNHIIRAALESIAYQSKDLIEAMQEDIGLKLKTLKVDGGASKNNLLMQFQADIIDAKVSKPIITETTALGAAYLAGLAVGYWESKEEIAKNFYVSESYEPNFDDEMRRKLYKGWKKAVDRSKKWEEE</sequence>
<feature type="binding site" evidence="11">
    <location>
        <position position="267"/>
    </location>
    <ligand>
        <name>ADP</name>
        <dbReference type="ChEBI" id="CHEBI:456216"/>
    </ligand>
</feature>
<feature type="domain" description="Carbohydrate kinase FGGY C-terminal" evidence="14">
    <location>
        <begin position="262"/>
        <end position="450"/>
    </location>
</feature>
<evidence type="ECO:0000256" key="5">
    <source>
        <dbReference type="ARBA" id="ARBA00022777"/>
    </source>
</evidence>
<evidence type="ECO:0000256" key="6">
    <source>
        <dbReference type="ARBA" id="ARBA00022798"/>
    </source>
</evidence>
<feature type="binding site" evidence="11">
    <location>
        <position position="134"/>
    </location>
    <ligand>
        <name>glycerol</name>
        <dbReference type="ChEBI" id="CHEBI:17754"/>
    </ligand>
</feature>
<dbReference type="GO" id="GO:0004370">
    <property type="term" value="F:glycerol kinase activity"/>
    <property type="evidence" value="ECO:0007669"/>
    <property type="project" value="UniProtKB-UniRule"/>
</dbReference>
<dbReference type="GO" id="GO:0005524">
    <property type="term" value="F:ATP binding"/>
    <property type="evidence" value="ECO:0007669"/>
    <property type="project" value="UniProtKB-UniRule"/>
</dbReference>
<dbReference type="InterPro" id="IPR018483">
    <property type="entry name" value="Carb_kinase_FGGY_CS"/>
</dbReference>
<proteinExistence type="inferred from homology"/>
<feature type="binding site" evidence="11">
    <location>
        <position position="13"/>
    </location>
    <ligand>
        <name>ATP</name>
        <dbReference type="ChEBI" id="CHEBI:30616"/>
    </ligand>
</feature>
<feature type="binding site" evidence="11">
    <location>
        <position position="82"/>
    </location>
    <ligand>
        <name>sn-glycerol 3-phosphate</name>
        <dbReference type="ChEBI" id="CHEBI:57597"/>
    </ligand>
</feature>
<feature type="binding site" evidence="11">
    <location>
        <position position="411"/>
    </location>
    <ligand>
        <name>ADP</name>
        <dbReference type="ChEBI" id="CHEBI:456216"/>
    </ligand>
</feature>
<evidence type="ECO:0000256" key="2">
    <source>
        <dbReference type="ARBA" id="ARBA00009156"/>
    </source>
</evidence>
<comment type="subunit">
    <text evidence="10 11">Homotetramer and homodimer (in equilibrium).</text>
</comment>
<feature type="binding site" evidence="11">
    <location>
        <position position="83"/>
    </location>
    <ligand>
        <name>sn-glycerol 3-phosphate</name>
        <dbReference type="ChEBI" id="CHEBI:57597"/>
    </ligand>
</feature>
<feature type="binding site" evidence="11">
    <location>
        <position position="245"/>
    </location>
    <ligand>
        <name>glycerol</name>
        <dbReference type="ChEBI" id="CHEBI:17754"/>
    </ligand>
</feature>
<dbReference type="GO" id="GO:0019563">
    <property type="term" value="P:glycerol catabolic process"/>
    <property type="evidence" value="ECO:0007669"/>
    <property type="project" value="UniProtKB-UniRule"/>
</dbReference>
<dbReference type="NCBIfam" id="NF000756">
    <property type="entry name" value="PRK00047.1"/>
    <property type="match status" value="1"/>
</dbReference>
<feature type="binding site" evidence="11">
    <location>
        <position position="82"/>
    </location>
    <ligand>
        <name>glycerol</name>
        <dbReference type="ChEBI" id="CHEBI:17754"/>
    </ligand>
</feature>
<evidence type="ECO:0000313" key="15">
    <source>
        <dbReference type="EMBL" id="CUO11841.1"/>
    </source>
</evidence>
<dbReference type="EMBL" id="CYZX01000005">
    <property type="protein sequence ID" value="CUO11841.1"/>
    <property type="molecule type" value="Genomic_DNA"/>
</dbReference>
<name>A0A174CE45_9CLOT</name>
<dbReference type="GO" id="GO:0006072">
    <property type="term" value="P:glycerol-3-phosphate metabolic process"/>
    <property type="evidence" value="ECO:0007669"/>
    <property type="project" value="InterPro"/>
</dbReference>
<dbReference type="InterPro" id="IPR043129">
    <property type="entry name" value="ATPase_NBD"/>
</dbReference>
<evidence type="ECO:0000256" key="12">
    <source>
        <dbReference type="RuleBase" id="RU003733"/>
    </source>
</evidence>
<feature type="binding site" evidence="11">
    <location>
        <position position="83"/>
    </location>
    <ligand>
        <name>glycerol</name>
        <dbReference type="ChEBI" id="CHEBI:17754"/>
    </ligand>
</feature>
<protein>
    <recommendedName>
        <fullName evidence="11">Glycerol kinase</fullName>
        <ecNumber evidence="11">2.7.1.30</ecNumber>
    </recommendedName>
    <alternativeName>
        <fullName evidence="11">ATP:glycerol 3-phosphotransferase</fullName>
    </alternativeName>
    <alternativeName>
        <fullName evidence="11">Glycerokinase</fullName>
        <shortName evidence="11">GK</shortName>
    </alternativeName>
</protein>
<dbReference type="InterPro" id="IPR000577">
    <property type="entry name" value="Carb_kinase_FGGY"/>
</dbReference>
<evidence type="ECO:0000256" key="9">
    <source>
        <dbReference type="ARBA" id="ARBA00054633"/>
    </source>
</evidence>
<keyword evidence="7 11" id="KW-0067">ATP-binding</keyword>
<dbReference type="Gene3D" id="3.30.420.40">
    <property type="match status" value="2"/>
</dbReference>